<dbReference type="InterPro" id="IPR008250">
    <property type="entry name" value="ATPase_P-typ_transduc_dom_A_sf"/>
</dbReference>
<keyword evidence="4 10" id="KW-0479">Metal-binding</keyword>
<evidence type="ECO:0000256" key="7">
    <source>
        <dbReference type="ARBA" id="ARBA00022967"/>
    </source>
</evidence>
<feature type="domain" description="TRASH" evidence="11">
    <location>
        <begin position="16"/>
        <end position="53"/>
    </location>
</feature>
<keyword evidence="8 10" id="KW-1133">Transmembrane helix</keyword>
<dbReference type="SUPFAM" id="SSF81653">
    <property type="entry name" value="Calcium ATPase, transduction domain A"/>
    <property type="match status" value="1"/>
</dbReference>
<sequence>MNKDKTIISDGKSMKDPVCGMQVTEHSDFHFNHESEDHYFCSEHCLNKFKDTPEKYLKKDCCGHCETPTENQAKDESKPGAIYMCPMHPEVEQIGPGSCPKCGMALEPKEVSLPVTETKYTCPMHPEIIQDEPGDCPICGMSLEPTAITLEEDDHELVDMSRRFKISTVLAIPVFFLAMVGDFLPQLMPEWLTPRISQWIQFVLATPVVWWGGWPFFTKAIASVKNKSLNMFSLIGLGVSVAWVYSVVALLIPSQFPQTMQHDGLVMVYFEAAAVITALVLLGQVLELRARSQTNTAIKLLLGLAPNTARVINEKGEEVDIPLEQVKVGDHLRIRPGEKIPVDGQVISGTSSVDESMVTGEPMPVSKNTGDHLIGATVNSLSSMVMRAEKIGADTLLSQIVKMVSEAQRSRAPIQKMADTVAGYFVPIVIFIAIAAFAAWYAIGPEPKLAHATINFVAVLIIACPCALGLATPISIMVGTGRGALEGVLIKNAESLEILEKVDTLVVDKTGTLTMGKPKLIKILANEGFTEDEILTLVGSVEVQSEHPLAEAIVEGAKDKNIKFVDVENFTSVTGKGVSAEVNGKKLALGNSKMMQQANTEITAFFKQADELRAEGQTVMLFSVDQQPTGLIVVADPIKETTPDAISMLHKLGIEVVMLTGDNATTAQAVASELSIDRVEADVLPDQKAKIVKELQAQGKTVAMAGDGINDAPALAQAQVGIAMGTGTDVAIESAGVTLVKGDLTGIVKAIKLSRGTMKNIRQNLFFAFFYNALGVPVAAGVLYPFFGILLSPMIAAAAMSFSSVSVIFNALRLKKINLNTNF</sequence>
<evidence type="ECO:0000256" key="9">
    <source>
        <dbReference type="ARBA" id="ARBA00023136"/>
    </source>
</evidence>
<evidence type="ECO:0000256" key="4">
    <source>
        <dbReference type="ARBA" id="ARBA00022723"/>
    </source>
</evidence>
<feature type="transmembrane region" description="Helical" evidence="10">
    <location>
        <begin position="229"/>
        <end position="252"/>
    </location>
</feature>
<feature type="transmembrane region" description="Helical" evidence="10">
    <location>
        <begin position="793"/>
        <end position="812"/>
    </location>
</feature>
<dbReference type="RefSeq" id="WP_077409918.1">
    <property type="nucleotide sequence ID" value="NZ_JBHRTS010000002.1"/>
</dbReference>
<dbReference type="PROSITE" id="PS00154">
    <property type="entry name" value="ATPASE_E1_E2"/>
    <property type="match status" value="1"/>
</dbReference>
<evidence type="ECO:0000256" key="3">
    <source>
        <dbReference type="ARBA" id="ARBA00022692"/>
    </source>
</evidence>
<keyword evidence="5 10" id="KW-0547">Nucleotide-binding</keyword>
<dbReference type="CDD" id="cd02094">
    <property type="entry name" value="P-type_ATPase_Cu-like"/>
    <property type="match status" value="1"/>
</dbReference>
<evidence type="ECO:0000256" key="2">
    <source>
        <dbReference type="ARBA" id="ARBA00006024"/>
    </source>
</evidence>
<feature type="transmembrane region" description="Helical" evidence="10">
    <location>
        <begin position="196"/>
        <end position="217"/>
    </location>
</feature>
<dbReference type="InterPro" id="IPR018303">
    <property type="entry name" value="ATPase_P-typ_P_site"/>
</dbReference>
<dbReference type="NCBIfam" id="TIGR01494">
    <property type="entry name" value="ATPase_P-type"/>
    <property type="match status" value="1"/>
</dbReference>
<dbReference type="PANTHER" id="PTHR43520">
    <property type="entry name" value="ATP7, ISOFORM B"/>
    <property type="match status" value="1"/>
</dbReference>
<dbReference type="PANTHER" id="PTHR43520:SF8">
    <property type="entry name" value="P-TYPE CU(+) TRANSPORTER"/>
    <property type="match status" value="1"/>
</dbReference>
<accession>A0ABV7J819</accession>
<keyword evidence="7" id="KW-1278">Translocase</keyword>
<dbReference type="Gene3D" id="3.40.1110.10">
    <property type="entry name" value="Calcium-transporting ATPase, cytoplasmic domain N"/>
    <property type="match status" value="1"/>
</dbReference>
<dbReference type="InterPro" id="IPR023298">
    <property type="entry name" value="ATPase_P-typ_TM_dom_sf"/>
</dbReference>
<comment type="subcellular location">
    <subcellularLocation>
        <location evidence="10">Cell membrane</location>
    </subcellularLocation>
    <subcellularLocation>
        <location evidence="1">Endomembrane system</location>
        <topology evidence="1">Multi-pass membrane protein</topology>
    </subcellularLocation>
</comment>
<evidence type="ECO:0000313" key="12">
    <source>
        <dbReference type="EMBL" id="MFC3193237.1"/>
    </source>
</evidence>
<feature type="transmembrane region" description="Helical" evidence="10">
    <location>
        <begin position="166"/>
        <end position="184"/>
    </location>
</feature>
<dbReference type="InterPro" id="IPR012348">
    <property type="entry name" value="RNR-like"/>
</dbReference>
<dbReference type="SMART" id="SM00746">
    <property type="entry name" value="TRASH"/>
    <property type="match status" value="1"/>
</dbReference>
<dbReference type="Pfam" id="PF04945">
    <property type="entry name" value="YHS"/>
    <property type="match status" value="1"/>
</dbReference>
<dbReference type="SUPFAM" id="SSF56784">
    <property type="entry name" value="HAD-like"/>
    <property type="match status" value="1"/>
</dbReference>
<dbReference type="PRINTS" id="PR00119">
    <property type="entry name" value="CATATPASE"/>
</dbReference>
<dbReference type="InterPro" id="IPR023214">
    <property type="entry name" value="HAD_sf"/>
</dbReference>
<dbReference type="SFLD" id="SFLDG00002">
    <property type="entry name" value="C1.7:_P-type_atpase_like"/>
    <property type="match status" value="1"/>
</dbReference>
<evidence type="ECO:0000256" key="5">
    <source>
        <dbReference type="ARBA" id="ARBA00022741"/>
    </source>
</evidence>
<evidence type="ECO:0000259" key="11">
    <source>
        <dbReference type="SMART" id="SM00746"/>
    </source>
</evidence>
<proteinExistence type="inferred from homology"/>
<keyword evidence="9 10" id="KW-0472">Membrane</keyword>
<name>A0ABV7J819_9GAMM</name>
<evidence type="ECO:0000313" key="13">
    <source>
        <dbReference type="Proteomes" id="UP001595533"/>
    </source>
</evidence>
<dbReference type="NCBIfam" id="TIGR01525">
    <property type="entry name" value="ATPase-IB_hvy"/>
    <property type="match status" value="1"/>
</dbReference>
<dbReference type="Gene3D" id="1.10.620.20">
    <property type="entry name" value="Ribonucleotide Reductase, subunit A"/>
    <property type="match status" value="1"/>
</dbReference>
<dbReference type="PRINTS" id="PR00943">
    <property type="entry name" value="CUATPASE"/>
</dbReference>
<keyword evidence="10" id="KW-1003">Cell membrane</keyword>
<feature type="transmembrane region" description="Helical" evidence="10">
    <location>
        <begin position="449"/>
        <end position="472"/>
    </location>
</feature>
<dbReference type="Gene3D" id="2.70.150.10">
    <property type="entry name" value="Calcium-transporting ATPase, cytoplasmic transduction domain A"/>
    <property type="match status" value="1"/>
</dbReference>
<dbReference type="InterPro" id="IPR027256">
    <property type="entry name" value="P-typ_ATPase_IB"/>
</dbReference>
<keyword evidence="6 10" id="KW-0067">ATP-binding</keyword>
<dbReference type="Pfam" id="PF19335">
    <property type="entry name" value="HMBD"/>
    <property type="match status" value="2"/>
</dbReference>
<dbReference type="Gene3D" id="3.40.50.1000">
    <property type="entry name" value="HAD superfamily/HAD-like"/>
    <property type="match status" value="1"/>
</dbReference>
<dbReference type="SFLD" id="SFLDS00003">
    <property type="entry name" value="Haloacid_Dehalogenase"/>
    <property type="match status" value="1"/>
</dbReference>
<dbReference type="NCBIfam" id="TIGR01511">
    <property type="entry name" value="ATPase-IB1_Cu"/>
    <property type="match status" value="1"/>
</dbReference>
<evidence type="ECO:0000256" key="8">
    <source>
        <dbReference type="ARBA" id="ARBA00022989"/>
    </source>
</evidence>
<dbReference type="InterPro" id="IPR023299">
    <property type="entry name" value="ATPase_P-typ_cyto_dom_N"/>
</dbReference>
<feature type="transmembrane region" description="Helical" evidence="10">
    <location>
        <begin position="765"/>
        <end position="787"/>
    </location>
</feature>
<dbReference type="Pfam" id="PF00122">
    <property type="entry name" value="E1-E2_ATPase"/>
    <property type="match status" value="1"/>
</dbReference>
<dbReference type="InterPro" id="IPR009078">
    <property type="entry name" value="Ferritin-like_SF"/>
</dbReference>
<dbReference type="SFLD" id="SFLDF00027">
    <property type="entry name" value="p-type_atpase"/>
    <property type="match status" value="1"/>
</dbReference>
<dbReference type="EMBL" id="JBHRTS010000002">
    <property type="protein sequence ID" value="MFC3193237.1"/>
    <property type="molecule type" value="Genomic_DNA"/>
</dbReference>
<dbReference type="Proteomes" id="UP001595533">
    <property type="component" value="Unassembled WGS sequence"/>
</dbReference>
<evidence type="ECO:0000256" key="6">
    <source>
        <dbReference type="ARBA" id="ARBA00022840"/>
    </source>
</evidence>
<comment type="similarity">
    <text evidence="2 10">Belongs to the cation transport ATPase (P-type) (TC 3.A.3) family. Type IB subfamily.</text>
</comment>
<organism evidence="12 13">
    <name type="scientific">Marinicella sediminis</name>
    <dbReference type="NCBI Taxonomy" id="1792834"/>
    <lineage>
        <taxon>Bacteria</taxon>
        <taxon>Pseudomonadati</taxon>
        <taxon>Pseudomonadota</taxon>
        <taxon>Gammaproteobacteria</taxon>
        <taxon>Lysobacterales</taxon>
        <taxon>Marinicellaceae</taxon>
        <taxon>Marinicella</taxon>
    </lineage>
</organism>
<evidence type="ECO:0000256" key="1">
    <source>
        <dbReference type="ARBA" id="ARBA00004127"/>
    </source>
</evidence>
<reference evidence="13" key="1">
    <citation type="journal article" date="2019" name="Int. J. Syst. Evol. Microbiol.">
        <title>The Global Catalogue of Microorganisms (GCM) 10K type strain sequencing project: providing services to taxonomists for standard genome sequencing and annotation.</title>
        <authorList>
            <consortium name="The Broad Institute Genomics Platform"/>
            <consortium name="The Broad Institute Genome Sequencing Center for Infectious Disease"/>
            <person name="Wu L."/>
            <person name="Ma J."/>
        </authorList>
    </citation>
    <scope>NUCLEOTIDE SEQUENCE [LARGE SCALE GENOMIC DNA]</scope>
    <source>
        <strain evidence="13">KCTC 42953</strain>
    </source>
</reference>
<dbReference type="SUPFAM" id="SSF47240">
    <property type="entry name" value="Ferritin-like"/>
    <property type="match status" value="1"/>
</dbReference>
<keyword evidence="3 10" id="KW-0812">Transmembrane</keyword>
<dbReference type="InterPro" id="IPR007029">
    <property type="entry name" value="YHS_dom"/>
</dbReference>
<evidence type="ECO:0000256" key="10">
    <source>
        <dbReference type="RuleBase" id="RU362081"/>
    </source>
</evidence>
<comment type="caution">
    <text evidence="12">The sequence shown here is derived from an EMBL/GenBank/DDBJ whole genome shotgun (WGS) entry which is preliminary data.</text>
</comment>
<dbReference type="InterPro" id="IPR045800">
    <property type="entry name" value="HMBD"/>
</dbReference>
<dbReference type="InterPro" id="IPR044492">
    <property type="entry name" value="P_typ_ATPase_HD_dom"/>
</dbReference>
<feature type="transmembrane region" description="Helical" evidence="10">
    <location>
        <begin position="421"/>
        <end position="443"/>
    </location>
</feature>
<protein>
    <submittedName>
        <fullName evidence="12">Heavy metal translocating P-type ATPase</fullName>
    </submittedName>
</protein>
<dbReference type="InterPro" id="IPR036412">
    <property type="entry name" value="HAD-like_sf"/>
</dbReference>
<dbReference type="InterPro" id="IPR011017">
    <property type="entry name" value="TRASH_dom"/>
</dbReference>
<keyword evidence="13" id="KW-1185">Reference proteome</keyword>
<dbReference type="InterPro" id="IPR001757">
    <property type="entry name" value="P_typ_ATPase"/>
</dbReference>
<feature type="transmembrane region" description="Helical" evidence="10">
    <location>
        <begin position="264"/>
        <end position="283"/>
    </location>
</feature>
<dbReference type="SUPFAM" id="SSF81665">
    <property type="entry name" value="Calcium ATPase, transmembrane domain M"/>
    <property type="match status" value="1"/>
</dbReference>
<gene>
    <name evidence="12" type="ORF">ACFODZ_03170</name>
</gene>
<dbReference type="Pfam" id="PF00702">
    <property type="entry name" value="Hydrolase"/>
    <property type="match status" value="1"/>
</dbReference>
<dbReference type="InterPro" id="IPR059000">
    <property type="entry name" value="ATPase_P-type_domA"/>
</dbReference>